<dbReference type="GO" id="GO:0016740">
    <property type="term" value="F:transferase activity"/>
    <property type="evidence" value="ECO:0007669"/>
    <property type="project" value="UniProtKB-KW"/>
</dbReference>
<dbReference type="RefSeq" id="WP_157746716.1">
    <property type="nucleotide sequence ID" value="NZ_AP014946.1"/>
</dbReference>
<proteinExistence type="predicted"/>
<accession>A0A0S3PTK1</accession>
<dbReference type="AlphaFoldDB" id="A0A0S3PTK1"/>
<name>A0A0S3PTK1_9BRAD</name>
<feature type="domain" description="Glycosyltransferase 2-like" evidence="2">
    <location>
        <begin position="6"/>
        <end position="116"/>
    </location>
</feature>
<protein>
    <submittedName>
        <fullName evidence="4">Chondroitin synthase</fullName>
    </submittedName>
</protein>
<dbReference type="Pfam" id="PF02709">
    <property type="entry name" value="Glyco_transf_7C"/>
    <property type="match status" value="1"/>
</dbReference>
<dbReference type="Proteomes" id="UP000236884">
    <property type="component" value="Chromosome"/>
</dbReference>
<organism evidence="4 5">
    <name type="scientific">Variibacter gotjawalensis</name>
    <dbReference type="NCBI Taxonomy" id="1333996"/>
    <lineage>
        <taxon>Bacteria</taxon>
        <taxon>Pseudomonadati</taxon>
        <taxon>Pseudomonadota</taxon>
        <taxon>Alphaproteobacteria</taxon>
        <taxon>Hyphomicrobiales</taxon>
        <taxon>Nitrobacteraceae</taxon>
        <taxon>Variibacter</taxon>
    </lineage>
</organism>
<dbReference type="InterPro" id="IPR001173">
    <property type="entry name" value="Glyco_trans_2-like"/>
</dbReference>
<keyword evidence="5" id="KW-1185">Reference proteome</keyword>
<evidence type="ECO:0000256" key="1">
    <source>
        <dbReference type="ARBA" id="ARBA00022679"/>
    </source>
</evidence>
<dbReference type="InterPro" id="IPR050834">
    <property type="entry name" value="Glycosyltransf_2"/>
</dbReference>
<dbReference type="PANTHER" id="PTHR43685:SF3">
    <property type="entry name" value="SLR2126 PROTEIN"/>
    <property type="match status" value="1"/>
</dbReference>
<feature type="domain" description="Galactosyltransferase C-terminal" evidence="3">
    <location>
        <begin position="177"/>
        <end position="228"/>
    </location>
</feature>
<sequence length="277" mass="30902">MADLISLIVTTCNQERALDTTLRALAMQSDRDFEIIIADDGSGENTARIIAARQQSFPVSLHHVWQEHRGFRAALCRNRAVLKSCGDYFVFLDGDCVPRSDFVAAHRRLAEPGWFVSGNRSLLSEALTQRVLEEKAQLASWDFARWARERRSGGINRLAPLLQLPLGPLRKIAPKSWQNVRSCNLGIWRSDFARIDGFDASYVGWGREDSDLAVRLVRAGVRHKIGEFMTGLIHLWHPAADRSGQNANDARLEETRVSSRIRAVAGLSAITSDAVPS</sequence>
<dbReference type="SUPFAM" id="SSF53448">
    <property type="entry name" value="Nucleotide-diphospho-sugar transferases"/>
    <property type="match status" value="1"/>
</dbReference>
<evidence type="ECO:0000259" key="2">
    <source>
        <dbReference type="Pfam" id="PF00535"/>
    </source>
</evidence>
<dbReference type="Gene3D" id="3.90.550.10">
    <property type="entry name" value="Spore Coat Polysaccharide Biosynthesis Protein SpsA, Chain A"/>
    <property type="match status" value="1"/>
</dbReference>
<dbReference type="PANTHER" id="PTHR43685">
    <property type="entry name" value="GLYCOSYLTRANSFERASE"/>
    <property type="match status" value="1"/>
</dbReference>
<dbReference type="Pfam" id="PF00535">
    <property type="entry name" value="Glycos_transf_2"/>
    <property type="match status" value="1"/>
</dbReference>
<dbReference type="InterPro" id="IPR029044">
    <property type="entry name" value="Nucleotide-diphossugar_trans"/>
</dbReference>
<dbReference type="InterPro" id="IPR027791">
    <property type="entry name" value="Galactosyl_T_C"/>
</dbReference>
<evidence type="ECO:0000313" key="5">
    <source>
        <dbReference type="Proteomes" id="UP000236884"/>
    </source>
</evidence>
<dbReference type="CDD" id="cd06420">
    <property type="entry name" value="GT2_Chondriotin_Pol_N"/>
    <property type="match status" value="1"/>
</dbReference>
<gene>
    <name evidence="4" type="primary">kfoC_1</name>
    <name evidence="4" type="ORF">GJW-30_1_01818</name>
</gene>
<keyword evidence="1" id="KW-0808">Transferase</keyword>
<reference evidence="4 5" key="1">
    <citation type="submission" date="2015-08" db="EMBL/GenBank/DDBJ databases">
        <title>Investigation of the bacterial diversity of lava forest soil.</title>
        <authorList>
            <person name="Lee J.S."/>
        </authorList>
    </citation>
    <scope>NUCLEOTIDE SEQUENCE [LARGE SCALE GENOMIC DNA]</scope>
    <source>
        <strain evidence="4 5">GJW-30</strain>
    </source>
</reference>
<evidence type="ECO:0000313" key="4">
    <source>
        <dbReference type="EMBL" id="BAT59287.1"/>
    </source>
</evidence>
<dbReference type="EMBL" id="AP014946">
    <property type="protein sequence ID" value="BAT59287.1"/>
    <property type="molecule type" value="Genomic_DNA"/>
</dbReference>
<evidence type="ECO:0000259" key="3">
    <source>
        <dbReference type="Pfam" id="PF02709"/>
    </source>
</evidence>
<dbReference type="KEGG" id="vgo:GJW-30_1_01818"/>